<dbReference type="eggNOG" id="ENOG502T97X">
    <property type="taxonomic scope" value="Eukaryota"/>
</dbReference>
<dbReference type="HOGENOM" id="CLU_1556885_0_0_1"/>
<sequence>MQRSPVGFIGCLWRRPAVPRLLKHTMLVKRHIAAHSSKKGSNRSGNIKIAAAEPAKVGISKANKGITSTGPSTSPSTSVKTESGISSRSGTAGSTNMGVDMSGPRHIRREDNMWSDPQRLDTKWLRPRDPRRYKPDFGLTEPHSLRKQFMRSPDERTRDAMGHDWEAAVRVATNRRRRAYLAYHKRDQEKAENLAEPGLGVKLAAKSKTDARSDRKTKRDQPKDKK</sequence>
<name>B4M3G1_DROVI</name>
<keyword evidence="3" id="KW-1185">Reference proteome</keyword>
<evidence type="ECO:0000313" key="3">
    <source>
        <dbReference type="Proteomes" id="UP000008792"/>
    </source>
</evidence>
<feature type="region of interest" description="Disordered" evidence="1">
    <location>
        <begin position="189"/>
        <end position="226"/>
    </location>
</feature>
<protein>
    <submittedName>
        <fullName evidence="2">Uncharacterized protein</fullName>
    </submittedName>
</protein>
<feature type="region of interest" description="Disordered" evidence="1">
    <location>
        <begin position="62"/>
        <end position="109"/>
    </location>
</feature>
<dbReference type="InParanoid" id="B4M3G1"/>
<dbReference type="KEGG" id="dvi:6631632"/>
<evidence type="ECO:0000313" key="2">
    <source>
        <dbReference type="EMBL" id="EDW65336.2"/>
    </source>
</evidence>
<reference evidence="2 3" key="1">
    <citation type="journal article" date="2007" name="Nature">
        <title>Evolution of genes and genomes on the Drosophila phylogeny.</title>
        <authorList>
            <consortium name="Drosophila 12 Genomes Consortium"/>
            <person name="Clark A.G."/>
            <person name="Eisen M.B."/>
            <person name="Smith D.R."/>
            <person name="Bergman C.M."/>
            <person name="Oliver B."/>
            <person name="Markow T.A."/>
            <person name="Kaufman T.C."/>
            <person name="Kellis M."/>
            <person name="Gelbart W."/>
            <person name="Iyer V.N."/>
            <person name="Pollard D.A."/>
            <person name="Sackton T.B."/>
            <person name="Larracuente A.M."/>
            <person name="Singh N.D."/>
            <person name="Abad J.P."/>
            <person name="Abt D.N."/>
            <person name="Adryan B."/>
            <person name="Aguade M."/>
            <person name="Akashi H."/>
            <person name="Anderson W.W."/>
            <person name="Aquadro C.F."/>
            <person name="Ardell D.H."/>
            <person name="Arguello R."/>
            <person name="Artieri C.G."/>
            <person name="Barbash D.A."/>
            <person name="Barker D."/>
            <person name="Barsanti P."/>
            <person name="Batterham P."/>
            <person name="Batzoglou S."/>
            <person name="Begun D."/>
            <person name="Bhutkar A."/>
            <person name="Blanco E."/>
            <person name="Bosak S.A."/>
            <person name="Bradley R.K."/>
            <person name="Brand A.D."/>
            <person name="Brent M.R."/>
            <person name="Brooks A.N."/>
            <person name="Brown R.H."/>
            <person name="Butlin R.K."/>
            <person name="Caggese C."/>
            <person name="Calvi B.R."/>
            <person name="Bernardo de Carvalho A."/>
            <person name="Caspi A."/>
            <person name="Castrezana S."/>
            <person name="Celniker S.E."/>
            <person name="Chang J.L."/>
            <person name="Chapple C."/>
            <person name="Chatterji S."/>
            <person name="Chinwalla A."/>
            <person name="Civetta A."/>
            <person name="Clifton S.W."/>
            <person name="Comeron J.M."/>
            <person name="Costello J.C."/>
            <person name="Coyne J.A."/>
            <person name="Daub J."/>
            <person name="David R.G."/>
            <person name="Delcher A.L."/>
            <person name="Delehaunty K."/>
            <person name="Do C.B."/>
            <person name="Ebling H."/>
            <person name="Edwards K."/>
            <person name="Eickbush T."/>
            <person name="Evans J.D."/>
            <person name="Filipski A."/>
            <person name="Findeiss S."/>
            <person name="Freyhult E."/>
            <person name="Fulton L."/>
            <person name="Fulton R."/>
            <person name="Garcia A.C."/>
            <person name="Gardiner A."/>
            <person name="Garfield D.A."/>
            <person name="Garvin B.E."/>
            <person name="Gibson G."/>
            <person name="Gilbert D."/>
            <person name="Gnerre S."/>
            <person name="Godfrey J."/>
            <person name="Good R."/>
            <person name="Gotea V."/>
            <person name="Gravely B."/>
            <person name="Greenberg A.J."/>
            <person name="Griffiths-Jones S."/>
            <person name="Gross S."/>
            <person name="Guigo R."/>
            <person name="Gustafson E.A."/>
            <person name="Haerty W."/>
            <person name="Hahn M.W."/>
            <person name="Halligan D.L."/>
            <person name="Halpern A.L."/>
            <person name="Halter G.M."/>
            <person name="Han M.V."/>
            <person name="Heger A."/>
            <person name="Hillier L."/>
            <person name="Hinrichs A.S."/>
            <person name="Holmes I."/>
            <person name="Hoskins R.A."/>
            <person name="Hubisz M.J."/>
            <person name="Hultmark D."/>
            <person name="Huntley M.A."/>
            <person name="Jaffe D.B."/>
            <person name="Jagadeeshan S."/>
            <person name="Jeck W.R."/>
            <person name="Johnson J."/>
            <person name="Jones C.D."/>
            <person name="Jordan W.C."/>
            <person name="Karpen G.H."/>
            <person name="Kataoka E."/>
            <person name="Keightley P.D."/>
            <person name="Kheradpour P."/>
            <person name="Kirkness E.F."/>
            <person name="Koerich L.B."/>
            <person name="Kristiansen K."/>
            <person name="Kudrna D."/>
            <person name="Kulathinal R.J."/>
            <person name="Kumar S."/>
            <person name="Kwok R."/>
            <person name="Lander E."/>
            <person name="Langley C.H."/>
            <person name="Lapoint R."/>
            <person name="Lazzaro B.P."/>
            <person name="Lee S.J."/>
            <person name="Levesque L."/>
            <person name="Li R."/>
            <person name="Lin C.F."/>
            <person name="Lin M.F."/>
            <person name="Lindblad-Toh K."/>
            <person name="Llopart A."/>
            <person name="Long M."/>
            <person name="Low L."/>
            <person name="Lozovsky E."/>
            <person name="Lu J."/>
            <person name="Luo M."/>
            <person name="Machado C.A."/>
            <person name="Makalowski W."/>
            <person name="Marzo M."/>
            <person name="Matsuda M."/>
            <person name="Matzkin L."/>
            <person name="McAllister B."/>
            <person name="McBride C.S."/>
            <person name="McKernan B."/>
            <person name="McKernan K."/>
            <person name="Mendez-Lago M."/>
            <person name="Minx P."/>
            <person name="Mollenhauer M.U."/>
            <person name="Montooth K."/>
            <person name="Mount S.M."/>
            <person name="Mu X."/>
            <person name="Myers E."/>
            <person name="Negre B."/>
            <person name="Newfeld S."/>
            <person name="Nielsen R."/>
            <person name="Noor M.A."/>
            <person name="O'Grady P."/>
            <person name="Pachter L."/>
            <person name="Papaceit M."/>
            <person name="Parisi M.J."/>
            <person name="Parisi M."/>
            <person name="Parts L."/>
            <person name="Pedersen J.S."/>
            <person name="Pesole G."/>
            <person name="Phillippy A.M."/>
            <person name="Ponting C.P."/>
            <person name="Pop M."/>
            <person name="Porcelli D."/>
            <person name="Powell J.R."/>
            <person name="Prohaska S."/>
            <person name="Pruitt K."/>
            <person name="Puig M."/>
            <person name="Quesneville H."/>
            <person name="Ram K.R."/>
            <person name="Rand D."/>
            <person name="Rasmussen M.D."/>
            <person name="Reed L.K."/>
            <person name="Reenan R."/>
            <person name="Reily A."/>
            <person name="Remington K.A."/>
            <person name="Rieger T.T."/>
            <person name="Ritchie M.G."/>
            <person name="Robin C."/>
            <person name="Rogers Y.H."/>
            <person name="Rohde C."/>
            <person name="Rozas J."/>
            <person name="Rubenfield M.J."/>
            <person name="Ruiz A."/>
            <person name="Russo S."/>
            <person name="Salzberg S.L."/>
            <person name="Sanchez-Gracia A."/>
            <person name="Saranga D.J."/>
            <person name="Sato H."/>
            <person name="Schaeffer S.W."/>
            <person name="Schatz M.C."/>
            <person name="Schlenke T."/>
            <person name="Schwartz R."/>
            <person name="Segarra C."/>
            <person name="Singh R.S."/>
            <person name="Sirot L."/>
            <person name="Sirota M."/>
            <person name="Sisneros N.B."/>
            <person name="Smith C.D."/>
            <person name="Smith T.F."/>
            <person name="Spieth J."/>
            <person name="Stage D.E."/>
            <person name="Stark A."/>
            <person name="Stephan W."/>
            <person name="Strausberg R.L."/>
            <person name="Strempel S."/>
            <person name="Sturgill D."/>
            <person name="Sutton G."/>
            <person name="Sutton G.G."/>
            <person name="Tao W."/>
            <person name="Teichmann S."/>
            <person name="Tobari Y.N."/>
            <person name="Tomimura Y."/>
            <person name="Tsolas J.M."/>
            <person name="Valente V.L."/>
            <person name="Venter E."/>
            <person name="Venter J.C."/>
            <person name="Vicario S."/>
            <person name="Vieira F.G."/>
            <person name="Vilella A.J."/>
            <person name="Villasante A."/>
            <person name="Walenz B."/>
            <person name="Wang J."/>
            <person name="Wasserman M."/>
            <person name="Watts T."/>
            <person name="Wilson D."/>
            <person name="Wilson R.K."/>
            <person name="Wing R.A."/>
            <person name="Wolfner M.F."/>
            <person name="Wong A."/>
            <person name="Wong G.K."/>
            <person name="Wu C.I."/>
            <person name="Wu G."/>
            <person name="Yamamoto D."/>
            <person name="Yang H.P."/>
            <person name="Yang S.P."/>
            <person name="Yorke J.A."/>
            <person name="Yoshida K."/>
            <person name="Zdobnov E."/>
            <person name="Zhang P."/>
            <person name="Zhang Y."/>
            <person name="Zimin A.V."/>
            <person name="Baldwin J."/>
            <person name="Abdouelleil A."/>
            <person name="Abdulkadir J."/>
            <person name="Abebe A."/>
            <person name="Abera B."/>
            <person name="Abreu J."/>
            <person name="Acer S.C."/>
            <person name="Aftuck L."/>
            <person name="Alexander A."/>
            <person name="An P."/>
            <person name="Anderson E."/>
            <person name="Anderson S."/>
            <person name="Arachi H."/>
            <person name="Azer M."/>
            <person name="Bachantsang P."/>
            <person name="Barry A."/>
            <person name="Bayul T."/>
            <person name="Berlin A."/>
            <person name="Bessette D."/>
            <person name="Bloom T."/>
            <person name="Blye J."/>
            <person name="Boguslavskiy L."/>
            <person name="Bonnet C."/>
            <person name="Boukhgalter B."/>
            <person name="Bourzgui I."/>
            <person name="Brown A."/>
            <person name="Cahill P."/>
            <person name="Channer S."/>
            <person name="Cheshatsang Y."/>
            <person name="Chuda L."/>
            <person name="Citroen M."/>
            <person name="Collymore A."/>
            <person name="Cooke P."/>
            <person name="Costello M."/>
            <person name="D'Aco K."/>
            <person name="Daza R."/>
            <person name="De Haan G."/>
            <person name="DeGray S."/>
            <person name="DeMaso C."/>
            <person name="Dhargay N."/>
            <person name="Dooley K."/>
            <person name="Dooley E."/>
            <person name="Doricent M."/>
            <person name="Dorje P."/>
            <person name="Dorjee K."/>
            <person name="Dupes A."/>
            <person name="Elong R."/>
            <person name="Falk J."/>
            <person name="Farina A."/>
            <person name="Faro S."/>
            <person name="Ferguson D."/>
            <person name="Fisher S."/>
            <person name="Foley C.D."/>
            <person name="Franke A."/>
            <person name="Friedrich D."/>
            <person name="Gadbois L."/>
            <person name="Gearin G."/>
            <person name="Gearin C.R."/>
            <person name="Giannoukos G."/>
            <person name="Goode T."/>
            <person name="Graham J."/>
            <person name="Grandbois E."/>
            <person name="Grewal S."/>
            <person name="Gyaltsen K."/>
            <person name="Hafez N."/>
            <person name="Hagos B."/>
            <person name="Hall J."/>
            <person name="Henson C."/>
            <person name="Hollinger A."/>
            <person name="Honan T."/>
            <person name="Huard M.D."/>
            <person name="Hughes L."/>
            <person name="Hurhula B."/>
            <person name="Husby M.E."/>
            <person name="Kamat A."/>
            <person name="Kanga B."/>
            <person name="Kashin S."/>
            <person name="Khazanovich D."/>
            <person name="Kisner P."/>
            <person name="Lance K."/>
            <person name="Lara M."/>
            <person name="Lee W."/>
            <person name="Lennon N."/>
            <person name="Letendre F."/>
            <person name="LeVine R."/>
            <person name="Lipovsky A."/>
            <person name="Liu X."/>
            <person name="Liu J."/>
            <person name="Liu S."/>
            <person name="Lokyitsang T."/>
            <person name="Lokyitsang Y."/>
            <person name="Lubonja R."/>
            <person name="Lui A."/>
            <person name="MacDonald P."/>
            <person name="Magnisalis V."/>
            <person name="Maru K."/>
            <person name="Matthews C."/>
            <person name="McCusker W."/>
            <person name="McDonough S."/>
            <person name="Mehta T."/>
            <person name="Meldrim J."/>
            <person name="Meneus L."/>
            <person name="Mihai O."/>
            <person name="Mihalev A."/>
            <person name="Mihova T."/>
            <person name="Mittelman R."/>
            <person name="Mlenga V."/>
            <person name="Montmayeur A."/>
            <person name="Mulrain L."/>
            <person name="Navidi A."/>
            <person name="Naylor J."/>
            <person name="Negash T."/>
            <person name="Nguyen T."/>
            <person name="Nguyen N."/>
            <person name="Nicol R."/>
            <person name="Norbu C."/>
            <person name="Norbu N."/>
            <person name="Novod N."/>
            <person name="O'Neill B."/>
            <person name="Osman S."/>
            <person name="Markiewicz E."/>
            <person name="Oyono O.L."/>
            <person name="Patti C."/>
            <person name="Phunkhang P."/>
            <person name="Pierre F."/>
            <person name="Priest M."/>
            <person name="Raghuraman S."/>
            <person name="Rege F."/>
            <person name="Reyes R."/>
            <person name="Rise C."/>
            <person name="Rogov P."/>
            <person name="Ross K."/>
            <person name="Ryan E."/>
            <person name="Settipalli S."/>
            <person name="Shea T."/>
            <person name="Sherpa N."/>
            <person name="Shi L."/>
            <person name="Shih D."/>
            <person name="Sparrow T."/>
            <person name="Spaulding J."/>
            <person name="Stalker J."/>
            <person name="Stange-Thomann N."/>
            <person name="Stavropoulos S."/>
            <person name="Stone C."/>
            <person name="Strader C."/>
            <person name="Tesfaye S."/>
            <person name="Thomson T."/>
            <person name="Thoulutsang Y."/>
            <person name="Thoulutsang D."/>
            <person name="Topham K."/>
            <person name="Topping I."/>
            <person name="Tsamla T."/>
            <person name="Vassiliev H."/>
            <person name="Vo A."/>
            <person name="Wangchuk T."/>
            <person name="Wangdi T."/>
            <person name="Weiand M."/>
            <person name="Wilkinson J."/>
            <person name="Wilson A."/>
            <person name="Yadav S."/>
            <person name="Young G."/>
            <person name="Yu Q."/>
            <person name="Zembek L."/>
            <person name="Zhong D."/>
            <person name="Zimmer A."/>
            <person name="Zwirko Z."/>
            <person name="Jaffe D.B."/>
            <person name="Alvarez P."/>
            <person name="Brockman W."/>
            <person name="Butler J."/>
            <person name="Chin C."/>
            <person name="Gnerre S."/>
            <person name="Grabherr M."/>
            <person name="Kleber M."/>
            <person name="Mauceli E."/>
            <person name="MacCallum I."/>
        </authorList>
    </citation>
    <scope>NUCLEOTIDE SEQUENCE [LARGE SCALE GENOMIC DNA]</scope>
    <source>
        <strain evidence="3">Tucson 15010-1051.87</strain>
    </source>
</reference>
<dbReference type="FunCoup" id="B4M3G1">
    <property type="interactions" value="2"/>
</dbReference>
<gene>
    <name evidence="2" type="primary">Dvir\GJ19206</name>
    <name evidence="2" type="ORF">Dvir_GJ19206</name>
</gene>
<feature type="compositionally biased region" description="Basic and acidic residues" evidence="1">
    <location>
        <begin position="207"/>
        <end position="226"/>
    </location>
</feature>
<accession>B4M3G1</accession>
<dbReference type="Proteomes" id="UP000008792">
    <property type="component" value="Unassembled WGS sequence"/>
</dbReference>
<proteinExistence type="predicted"/>
<feature type="compositionally biased region" description="Polar residues" evidence="1">
    <location>
        <begin position="79"/>
        <end position="97"/>
    </location>
</feature>
<feature type="compositionally biased region" description="Low complexity" evidence="1">
    <location>
        <begin position="67"/>
        <end position="78"/>
    </location>
</feature>
<organism evidence="2 3">
    <name type="scientific">Drosophila virilis</name>
    <name type="common">Fruit fly</name>
    <dbReference type="NCBI Taxonomy" id="7244"/>
    <lineage>
        <taxon>Eukaryota</taxon>
        <taxon>Metazoa</taxon>
        <taxon>Ecdysozoa</taxon>
        <taxon>Arthropoda</taxon>
        <taxon>Hexapoda</taxon>
        <taxon>Insecta</taxon>
        <taxon>Pterygota</taxon>
        <taxon>Neoptera</taxon>
        <taxon>Endopterygota</taxon>
        <taxon>Diptera</taxon>
        <taxon>Brachycera</taxon>
        <taxon>Muscomorpha</taxon>
        <taxon>Ephydroidea</taxon>
        <taxon>Drosophilidae</taxon>
        <taxon>Drosophila</taxon>
    </lineage>
</organism>
<dbReference type="AlphaFoldDB" id="B4M3G1"/>
<dbReference type="STRING" id="7244.B4M3G1"/>
<dbReference type="EMBL" id="CH940651">
    <property type="protein sequence ID" value="EDW65336.2"/>
    <property type="molecule type" value="Genomic_DNA"/>
</dbReference>
<evidence type="ECO:0000256" key="1">
    <source>
        <dbReference type="SAM" id="MobiDB-lite"/>
    </source>
</evidence>
<dbReference type="OrthoDB" id="7883913at2759"/>